<feature type="non-terminal residue" evidence="3">
    <location>
        <position position="245"/>
    </location>
</feature>
<dbReference type="OrthoDB" id="6527101at2759"/>
<feature type="transmembrane region" description="Helical" evidence="1">
    <location>
        <begin position="136"/>
        <end position="157"/>
    </location>
</feature>
<dbReference type="AlphaFoldDB" id="A0A6P6Y5J2"/>
<protein>
    <submittedName>
        <fullName evidence="3">Uncharacterized protein LOC113794633</fullName>
    </submittedName>
</protein>
<dbReference type="InParanoid" id="A0A6P6Y5J2"/>
<feature type="transmembrane region" description="Helical" evidence="1">
    <location>
        <begin position="219"/>
        <end position="242"/>
    </location>
</feature>
<name>A0A6P6Y5J2_DERPT</name>
<sequence length="245" mass="29145">MIIIHFWDIYIVFWVYYENGITSTQLIFSIILILSMGFHIEFMFCDLLIGTLFIAFCTKYLELRSKQTLKFIKRNHRTKRITMMKWNHIHQDYVDIYQQTKLKNKTISFILYNLELISKIASISACVFYSRQINMGVYNSIIIGAMLSVFVYITGIYSQLTYLPEYNHQCCQLLLKWMAKQSIKSKTKISKQLIYASIKSNLFLQTMSRNKFGFHCGHLFFITKFKVVELIMMNIPLILLFYKKI</sequence>
<proteinExistence type="predicted"/>
<organism evidence="2 3">
    <name type="scientific">Dermatophagoides pteronyssinus</name>
    <name type="common">European house dust mite</name>
    <dbReference type="NCBI Taxonomy" id="6956"/>
    <lineage>
        <taxon>Eukaryota</taxon>
        <taxon>Metazoa</taxon>
        <taxon>Ecdysozoa</taxon>
        <taxon>Arthropoda</taxon>
        <taxon>Chelicerata</taxon>
        <taxon>Arachnida</taxon>
        <taxon>Acari</taxon>
        <taxon>Acariformes</taxon>
        <taxon>Sarcoptiformes</taxon>
        <taxon>Astigmata</taxon>
        <taxon>Psoroptidia</taxon>
        <taxon>Analgoidea</taxon>
        <taxon>Pyroglyphidae</taxon>
        <taxon>Dermatophagoidinae</taxon>
        <taxon>Dermatophagoides</taxon>
    </lineage>
</organism>
<dbReference type="Proteomes" id="UP000515146">
    <property type="component" value="Unplaced"/>
</dbReference>
<dbReference type="KEGG" id="dpte:113794633"/>
<accession>A0A6P6Y5J2</accession>
<gene>
    <name evidence="3" type="primary">LOC113794633</name>
</gene>
<keyword evidence="1" id="KW-1133">Transmembrane helix</keyword>
<evidence type="ECO:0000313" key="3">
    <source>
        <dbReference type="RefSeq" id="XP_027200560.1"/>
    </source>
</evidence>
<evidence type="ECO:0000256" key="1">
    <source>
        <dbReference type="SAM" id="Phobius"/>
    </source>
</evidence>
<keyword evidence="1" id="KW-0812">Transmembrane</keyword>
<keyword evidence="2" id="KW-1185">Reference proteome</keyword>
<evidence type="ECO:0000313" key="2">
    <source>
        <dbReference type="Proteomes" id="UP000515146"/>
    </source>
</evidence>
<dbReference type="RefSeq" id="XP_027200560.1">
    <property type="nucleotide sequence ID" value="XM_027344759.1"/>
</dbReference>
<keyword evidence="1" id="KW-0472">Membrane</keyword>
<reference evidence="3" key="1">
    <citation type="submission" date="2025-08" db="UniProtKB">
        <authorList>
            <consortium name="RefSeq"/>
        </authorList>
    </citation>
    <scope>IDENTIFICATION</scope>
    <source>
        <strain evidence="3">Airmid</strain>
    </source>
</reference>
<feature type="transmembrane region" description="Helical" evidence="1">
    <location>
        <begin position="26"/>
        <end position="56"/>
    </location>
</feature>